<feature type="region of interest" description="Disordered" evidence="1">
    <location>
        <begin position="1"/>
        <end position="132"/>
    </location>
</feature>
<comment type="caution">
    <text evidence="2">The sequence shown here is derived from an EMBL/GenBank/DDBJ whole genome shotgun (WGS) entry which is preliminary data.</text>
</comment>
<evidence type="ECO:0000313" key="2">
    <source>
        <dbReference type="EMBL" id="KAG6426167.1"/>
    </source>
</evidence>
<reference evidence="2" key="1">
    <citation type="submission" date="2018-01" db="EMBL/GenBank/DDBJ databases">
        <authorList>
            <person name="Mao J.F."/>
        </authorList>
    </citation>
    <scope>NUCLEOTIDE SEQUENCE</scope>
    <source>
        <strain evidence="2">Huo1</strain>
        <tissue evidence="2">Leaf</tissue>
    </source>
</reference>
<feature type="compositionally biased region" description="Low complexity" evidence="1">
    <location>
        <begin position="53"/>
        <end position="62"/>
    </location>
</feature>
<name>A0A8X9A1F0_SALSN</name>
<gene>
    <name evidence="2" type="ORF">SASPL_110385</name>
</gene>
<keyword evidence="3" id="KW-1185">Reference proteome</keyword>
<sequence>MNPSKFPQGSSSNESGWTAYIGSPHDDGDDDQEHSKGGEEHKEKDADSDDSMASDASSAPSDQFGHYNKHLGYGYGKGTSERKHGGKKEQKQGDMKQHAEKIKAAKGNADCATRSRKNKQLEFELDSSKQAV</sequence>
<accession>A0A8X9A1F0</accession>
<organism evidence="2">
    <name type="scientific">Salvia splendens</name>
    <name type="common">Scarlet sage</name>
    <dbReference type="NCBI Taxonomy" id="180675"/>
    <lineage>
        <taxon>Eukaryota</taxon>
        <taxon>Viridiplantae</taxon>
        <taxon>Streptophyta</taxon>
        <taxon>Embryophyta</taxon>
        <taxon>Tracheophyta</taxon>
        <taxon>Spermatophyta</taxon>
        <taxon>Magnoliopsida</taxon>
        <taxon>eudicotyledons</taxon>
        <taxon>Gunneridae</taxon>
        <taxon>Pentapetalae</taxon>
        <taxon>asterids</taxon>
        <taxon>lamiids</taxon>
        <taxon>Lamiales</taxon>
        <taxon>Lamiaceae</taxon>
        <taxon>Nepetoideae</taxon>
        <taxon>Mentheae</taxon>
        <taxon>Salviinae</taxon>
        <taxon>Salvia</taxon>
        <taxon>Salvia subgen. Calosphace</taxon>
        <taxon>core Calosphace</taxon>
    </lineage>
</organism>
<feature type="compositionally biased region" description="Basic and acidic residues" evidence="1">
    <location>
        <begin position="33"/>
        <end position="45"/>
    </location>
</feature>
<evidence type="ECO:0000256" key="1">
    <source>
        <dbReference type="SAM" id="MobiDB-lite"/>
    </source>
</evidence>
<dbReference type="Proteomes" id="UP000298416">
    <property type="component" value="Unassembled WGS sequence"/>
</dbReference>
<reference evidence="2" key="2">
    <citation type="submission" date="2020-08" db="EMBL/GenBank/DDBJ databases">
        <title>Plant Genome Project.</title>
        <authorList>
            <person name="Zhang R.-G."/>
        </authorList>
    </citation>
    <scope>NUCLEOTIDE SEQUENCE</scope>
    <source>
        <strain evidence="2">Huo1</strain>
        <tissue evidence="2">Leaf</tissue>
    </source>
</reference>
<feature type="compositionally biased region" description="Polar residues" evidence="1">
    <location>
        <begin position="1"/>
        <end position="16"/>
    </location>
</feature>
<proteinExistence type="predicted"/>
<feature type="compositionally biased region" description="Basic and acidic residues" evidence="1">
    <location>
        <begin position="79"/>
        <end position="103"/>
    </location>
</feature>
<dbReference type="EMBL" id="PNBA02000004">
    <property type="protein sequence ID" value="KAG6426167.1"/>
    <property type="molecule type" value="Genomic_DNA"/>
</dbReference>
<evidence type="ECO:0000313" key="3">
    <source>
        <dbReference type="Proteomes" id="UP000298416"/>
    </source>
</evidence>
<dbReference type="AlphaFoldDB" id="A0A8X9A1F0"/>
<protein>
    <submittedName>
        <fullName evidence="2">Uncharacterized protein</fullName>
    </submittedName>
</protein>